<feature type="transmembrane region" description="Helical" evidence="9">
    <location>
        <begin position="475"/>
        <end position="496"/>
    </location>
</feature>
<dbReference type="GO" id="GO:0005886">
    <property type="term" value="C:plasma membrane"/>
    <property type="evidence" value="ECO:0007669"/>
    <property type="project" value="TreeGrafter"/>
</dbReference>
<dbReference type="PROSITE" id="PS50283">
    <property type="entry name" value="NA_SOLUT_SYMP_3"/>
    <property type="match status" value="1"/>
</dbReference>
<dbReference type="InterPro" id="IPR018212">
    <property type="entry name" value="Na/solute_symporter_CS"/>
</dbReference>
<keyword evidence="3" id="KW-0813">Transport</keyword>
<dbReference type="InterPro" id="IPR050277">
    <property type="entry name" value="Sodium:Solute_Symporter"/>
</dbReference>
<feature type="transmembrane region" description="Helical" evidence="9">
    <location>
        <begin position="280"/>
        <end position="303"/>
    </location>
</feature>
<evidence type="ECO:0000256" key="9">
    <source>
        <dbReference type="SAM" id="Phobius"/>
    </source>
</evidence>
<feature type="transmembrane region" description="Helical" evidence="9">
    <location>
        <begin position="246"/>
        <end position="268"/>
    </location>
</feature>
<sequence length="561" mass="60234">MEILTWTYLLVGLSFALYIGIAIWTRAGSTQEFYIAGGGVSPLANGMATAADWMSAASFISMAGIISFAGYDGSVYLMGWTGGYVLLALLLAPYLRKFGKFTVPDFVGDRYYSNTAKVVAVICALFISFTYVAGQMRGVGIVFSRYLEVPIEWGVVIGMCIVFFYAVLGGMKGITYTQVAQYCVLIFAYMVPAIFISMQLTGNPIPQLGLGGTVADGTPLLDKLDGVMTELGFAAYTSGRKSITDMFMITLALMVGTAGLPHVIVRFFTVPRVKDARLSAGYALVFIAILYTTAPAIAAFGIYNAIETTSEKNISELPEWISTWQKTDLISVDDKNGDGKVQYVADPAINELTIDRDIMVLASPEIANLPNWVVGLVAAGAMAAALSTAAGLLLVISTSVSRDLFKTFRPDISDKKELRIARIAAAGAVLLAGYFGIHPPGFVAQVVAFAFGLAAASFFPVIIMGIFSTRINREGAISGMITGLVFTIGYIVFFKFISPETNSAEYWWFGVSPEGIGSIGMILNFLVCGIVSHLTPAPPQEVQDMVEEIRIPRGAGKAQDH</sequence>
<dbReference type="AlphaFoldDB" id="A0A5C7B133"/>
<feature type="transmembrane region" description="Helical" evidence="9">
    <location>
        <begin position="516"/>
        <end position="535"/>
    </location>
</feature>
<reference evidence="10 11" key="1">
    <citation type="submission" date="2019-08" db="EMBL/GenBank/DDBJ databases">
        <title>Genomes sequence of Algoriphagus aquimarinus ACAM450.</title>
        <authorList>
            <person name="Bowman J.P."/>
        </authorList>
    </citation>
    <scope>NUCLEOTIDE SEQUENCE [LARGE SCALE GENOMIC DNA]</scope>
    <source>
        <strain evidence="10 11">ACAM 450</strain>
    </source>
</reference>
<dbReference type="Pfam" id="PF00474">
    <property type="entry name" value="SSF"/>
    <property type="match status" value="2"/>
</dbReference>
<evidence type="ECO:0000256" key="7">
    <source>
        <dbReference type="ARBA" id="ARBA00023136"/>
    </source>
</evidence>
<evidence type="ECO:0000256" key="4">
    <source>
        <dbReference type="ARBA" id="ARBA00022475"/>
    </source>
</evidence>
<dbReference type="OrthoDB" id="9814523at2"/>
<comment type="subcellular location">
    <subcellularLocation>
        <location evidence="1">Membrane</location>
        <topology evidence="1">Multi-pass membrane protein</topology>
    </subcellularLocation>
</comment>
<dbReference type="InterPro" id="IPR038377">
    <property type="entry name" value="Na/Glc_symporter_sf"/>
</dbReference>
<comment type="similarity">
    <text evidence="2 8">Belongs to the sodium:solute symporter (SSF) (TC 2.A.21) family.</text>
</comment>
<proteinExistence type="inferred from homology"/>
<dbReference type="PANTHER" id="PTHR48086">
    <property type="entry name" value="SODIUM/PROLINE SYMPORTER-RELATED"/>
    <property type="match status" value="1"/>
</dbReference>
<dbReference type="GO" id="GO:0022857">
    <property type="term" value="F:transmembrane transporter activity"/>
    <property type="evidence" value="ECO:0007669"/>
    <property type="project" value="InterPro"/>
</dbReference>
<protein>
    <submittedName>
        <fullName evidence="10">Cation acetate symporter</fullName>
    </submittedName>
</protein>
<evidence type="ECO:0000256" key="3">
    <source>
        <dbReference type="ARBA" id="ARBA00022448"/>
    </source>
</evidence>
<dbReference type="InterPro" id="IPR001734">
    <property type="entry name" value="Na/solute_symporter"/>
</dbReference>
<keyword evidence="7 9" id="KW-0472">Membrane</keyword>
<comment type="caution">
    <text evidence="10">The sequence shown here is derived from an EMBL/GenBank/DDBJ whole genome shotgun (WGS) entry which is preliminary data.</text>
</comment>
<feature type="transmembrane region" description="Helical" evidence="9">
    <location>
        <begin position="443"/>
        <end position="463"/>
    </location>
</feature>
<keyword evidence="5 9" id="KW-0812">Transmembrane</keyword>
<feature type="transmembrane region" description="Helical" evidence="9">
    <location>
        <begin position="182"/>
        <end position="200"/>
    </location>
</feature>
<evidence type="ECO:0000256" key="2">
    <source>
        <dbReference type="ARBA" id="ARBA00006434"/>
    </source>
</evidence>
<organism evidence="10 11">
    <name type="scientific">Algoriphagus aquimarinus</name>
    <dbReference type="NCBI Taxonomy" id="237018"/>
    <lineage>
        <taxon>Bacteria</taxon>
        <taxon>Pseudomonadati</taxon>
        <taxon>Bacteroidota</taxon>
        <taxon>Cytophagia</taxon>
        <taxon>Cytophagales</taxon>
        <taxon>Cyclobacteriaceae</taxon>
        <taxon>Algoriphagus</taxon>
    </lineage>
</organism>
<accession>A0A5C7B133</accession>
<feature type="transmembrane region" description="Helical" evidence="9">
    <location>
        <begin position="6"/>
        <end position="25"/>
    </location>
</feature>
<evidence type="ECO:0000313" key="11">
    <source>
        <dbReference type="Proteomes" id="UP000321935"/>
    </source>
</evidence>
<dbReference type="Proteomes" id="UP000321935">
    <property type="component" value="Unassembled WGS sequence"/>
</dbReference>
<dbReference type="RefSeq" id="WP_146914651.1">
    <property type="nucleotide sequence ID" value="NZ_VORW01000001.1"/>
</dbReference>
<name>A0A5C7B133_9BACT</name>
<feature type="transmembrane region" description="Helical" evidence="9">
    <location>
        <begin position="418"/>
        <end position="437"/>
    </location>
</feature>
<evidence type="ECO:0000256" key="1">
    <source>
        <dbReference type="ARBA" id="ARBA00004141"/>
    </source>
</evidence>
<feature type="transmembrane region" description="Helical" evidence="9">
    <location>
        <begin position="77"/>
        <end position="95"/>
    </location>
</feature>
<dbReference type="CDD" id="cd11480">
    <property type="entry name" value="SLC5sbd_u4"/>
    <property type="match status" value="1"/>
</dbReference>
<evidence type="ECO:0000256" key="6">
    <source>
        <dbReference type="ARBA" id="ARBA00022989"/>
    </source>
</evidence>
<dbReference type="NCBIfam" id="TIGR03648">
    <property type="entry name" value="Na_symport_lg"/>
    <property type="match status" value="1"/>
</dbReference>
<dbReference type="GO" id="GO:0046942">
    <property type="term" value="P:carboxylic acid transport"/>
    <property type="evidence" value="ECO:0007669"/>
    <property type="project" value="UniProtKB-ARBA"/>
</dbReference>
<feature type="transmembrane region" description="Helical" evidence="9">
    <location>
        <begin position="153"/>
        <end position="170"/>
    </location>
</feature>
<gene>
    <name evidence="10" type="ORF">ESV85_02470</name>
</gene>
<keyword evidence="6 9" id="KW-1133">Transmembrane helix</keyword>
<feature type="transmembrane region" description="Helical" evidence="9">
    <location>
        <begin position="372"/>
        <end position="397"/>
    </location>
</feature>
<keyword evidence="4" id="KW-1003">Cell membrane</keyword>
<evidence type="ECO:0000256" key="8">
    <source>
        <dbReference type="RuleBase" id="RU362091"/>
    </source>
</evidence>
<dbReference type="InterPro" id="IPR019899">
    <property type="entry name" value="Na/solute_symporter_VC_2705"/>
</dbReference>
<feature type="transmembrane region" description="Helical" evidence="9">
    <location>
        <begin position="116"/>
        <end position="133"/>
    </location>
</feature>
<dbReference type="EMBL" id="VORW01000001">
    <property type="protein sequence ID" value="TXE14451.1"/>
    <property type="molecule type" value="Genomic_DNA"/>
</dbReference>
<dbReference type="PANTHER" id="PTHR48086:SF5">
    <property type="entry name" value="NA(+):SOLUTE SYMPORTER (SSF FAMILY)"/>
    <property type="match status" value="1"/>
</dbReference>
<dbReference type="Gene3D" id="1.20.1730.10">
    <property type="entry name" value="Sodium/glucose cotransporter"/>
    <property type="match status" value="1"/>
</dbReference>
<evidence type="ECO:0000256" key="5">
    <source>
        <dbReference type="ARBA" id="ARBA00022692"/>
    </source>
</evidence>
<dbReference type="PROSITE" id="PS00457">
    <property type="entry name" value="NA_SOLUT_SYMP_2"/>
    <property type="match status" value="1"/>
</dbReference>
<evidence type="ECO:0000313" key="10">
    <source>
        <dbReference type="EMBL" id="TXE14451.1"/>
    </source>
</evidence>